<name>A0ABV6UKN2_9ACTN</name>
<evidence type="ECO:0000259" key="3">
    <source>
        <dbReference type="Pfam" id="PF00924"/>
    </source>
</evidence>
<protein>
    <submittedName>
        <fullName evidence="4">Mechanosensitive ion channel family protein</fullName>
    </submittedName>
</protein>
<evidence type="ECO:0000256" key="2">
    <source>
        <dbReference type="SAM" id="Phobius"/>
    </source>
</evidence>
<dbReference type="PANTHER" id="PTHR30221">
    <property type="entry name" value="SMALL-CONDUCTANCE MECHANOSENSITIVE CHANNEL"/>
    <property type="match status" value="1"/>
</dbReference>
<organism evidence="4 5">
    <name type="scientific">Streptacidiphilus cavernicola</name>
    <dbReference type="NCBI Taxonomy" id="3342716"/>
    <lineage>
        <taxon>Bacteria</taxon>
        <taxon>Bacillati</taxon>
        <taxon>Actinomycetota</taxon>
        <taxon>Actinomycetes</taxon>
        <taxon>Kitasatosporales</taxon>
        <taxon>Streptomycetaceae</taxon>
        <taxon>Streptacidiphilus</taxon>
    </lineage>
</organism>
<dbReference type="InterPro" id="IPR006685">
    <property type="entry name" value="MscS_channel_2nd"/>
</dbReference>
<accession>A0ABV6UKN2</accession>
<evidence type="ECO:0000256" key="1">
    <source>
        <dbReference type="SAM" id="MobiDB-lite"/>
    </source>
</evidence>
<keyword evidence="2" id="KW-1133">Transmembrane helix</keyword>
<gene>
    <name evidence="4" type="ORF">ACEZDJ_12040</name>
</gene>
<evidence type="ECO:0000313" key="5">
    <source>
        <dbReference type="Proteomes" id="UP001592528"/>
    </source>
</evidence>
<reference evidence="4 5" key="1">
    <citation type="submission" date="2024-09" db="EMBL/GenBank/DDBJ databases">
        <authorList>
            <person name="Lee S.D."/>
        </authorList>
    </citation>
    <scope>NUCLEOTIDE SEQUENCE [LARGE SCALE GENOMIC DNA]</scope>
    <source>
        <strain evidence="4 5">N1-5</strain>
    </source>
</reference>
<sequence>MKTPDEATSSEEDHGRAGGRRPRGRGVIRTRKAVVTTTMALAGLAVSTYYGGVLGDQSSHHSLADRTIAAASALVFLVFALIAVRGATQDLVALVPQSFGDSRVTTLRMLCLLTGYALVVLGALSLLHVPWSRLILGGALTGVIVGIAAQPVLGNIFAGLVLLTARPFHVGQDVTIQSGALGGRIQGHVTDMTLLFVQLRTPEGPVLLPNNAVLSAAIAPGMGGATALPAAPPVTSPAAPTAGPVPPAPGHPG</sequence>
<feature type="region of interest" description="Disordered" evidence="1">
    <location>
        <begin position="232"/>
        <end position="253"/>
    </location>
</feature>
<dbReference type="Gene3D" id="1.10.287.1260">
    <property type="match status" value="1"/>
</dbReference>
<feature type="region of interest" description="Disordered" evidence="1">
    <location>
        <begin position="1"/>
        <end position="24"/>
    </location>
</feature>
<dbReference type="Proteomes" id="UP001592528">
    <property type="component" value="Unassembled WGS sequence"/>
</dbReference>
<evidence type="ECO:0000313" key="4">
    <source>
        <dbReference type="EMBL" id="MFC1402016.1"/>
    </source>
</evidence>
<feature type="transmembrane region" description="Helical" evidence="2">
    <location>
        <begin position="109"/>
        <end position="129"/>
    </location>
</feature>
<comment type="caution">
    <text evidence="4">The sequence shown here is derived from an EMBL/GenBank/DDBJ whole genome shotgun (WGS) entry which is preliminary data.</text>
</comment>
<dbReference type="SUPFAM" id="SSF50182">
    <property type="entry name" value="Sm-like ribonucleoproteins"/>
    <property type="match status" value="1"/>
</dbReference>
<dbReference type="EMBL" id="JBHEZZ010000005">
    <property type="protein sequence ID" value="MFC1402016.1"/>
    <property type="molecule type" value="Genomic_DNA"/>
</dbReference>
<feature type="domain" description="Mechanosensitive ion channel MscS" evidence="3">
    <location>
        <begin position="152"/>
        <end position="218"/>
    </location>
</feature>
<dbReference type="InterPro" id="IPR010920">
    <property type="entry name" value="LSM_dom_sf"/>
</dbReference>
<feature type="compositionally biased region" description="Pro residues" evidence="1">
    <location>
        <begin position="243"/>
        <end position="253"/>
    </location>
</feature>
<keyword evidence="2" id="KW-0472">Membrane</keyword>
<dbReference type="Pfam" id="PF00924">
    <property type="entry name" value="MS_channel_2nd"/>
    <property type="match status" value="1"/>
</dbReference>
<dbReference type="RefSeq" id="WP_380522373.1">
    <property type="nucleotide sequence ID" value="NZ_JBHEZZ010000005.1"/>
</dbReference>
<feature type="transmembrane region" description="Helical" evidence="2">
    <location>
        <begin position="33"/>
        <end position="55"/>
    </location>
</feature>
<dbReference type="InterPro" id="IPR045275">
    <property type="entry name" value="MscS_archaea/bacteria_type"/>
</dbReference>
<feature type="transmembrane region" description="Helical" evidence="2">
    <location>
        <begin position="67"/>
        <end position="88"/>
    </location>
</feature>
<keyword evidence="2" id="KW-0812">Transmembrane</keyword>
<keyword evidence="5" id="KW-1185">Reference proteome</keyword>
<proteinExistence type="predicted"/>
<feature type="transmembrane region" description="Helical" evidence="2">
    <location>
        <begin position="135"/>
        <end position="163"/>
    </location>
</feature>
<dbReference type="PANTHER" id="PTHR30221:SF1">
    <property type="entry name" value="SMALL-CONDUCTANCE MECHANOSENSITIVE CHANNEL"/>
    <property type="match status" value="1"/>
</dbReference>